<dbReference type="CDD" id="cd00466">
    <property type="entry name" value="DHQase_II"/>
    <property type="match status" value="1"/>
</dbReference>
<dbReference type="NCBIfam" id="NF003807">
    <property type="entry name" value="PRK05395.1-4"/>
    <property type="match status" value="1"/>
</dbReference>
<dbReference type="EC" id="4.2.1.10" evidence="5 7"/>
<feature type="binding site" evidence="7 9">
    <location>
        <position position="81"/>
    </location>
    <ligand>
        <name>substrate</name>
    </ligand>
</feature>
<evidence type="ECO:0000256" key="7">
    <source>
        <dbReference type="HAMAP-Rule" id="MF_00169"/>
    </source>
</evidence>
<dbReference type="GO" id="GO:0009423">
    <property type="term" value="P:chorismate biosynthetic process"/>
    <property type="evidence" value="ECO:0007669"/>
    <property type="project" value="UniProtKB-UniRule"/>
</dbReference>
<dbReference type="SUPFAM" id="SSF52304">
    <property type="entry name" value="Type II 3-dehydroquinate dehydratase"/>
    <property type="match status" value="1"/>
</dbReference>
<evidence type="ECO:0000313" key="13">
    <source>
        <dbReference type="Proteomes" id="UP000472971"/>
    </source>
</evidence>
<evidence type="ECO:0000256" key="3">
    <source>
        <dbReference type="ARBA" id="ARBA00011037"/>
    </source>
</evidence>
<feature type="binding site" evidence="7 9">
    <location>
        <begin position="102"/>
        <end position="103"/>
    </location>
    <ligand>
        <name>substrate</name>
    </ligand>
</feature>
<feature type="active site" description="Proton donor" evidence="7 8">
    <location>
        <position position="101"/>
    </location>
</feature>
<dbReference type="GO" id="GO:0019631">
    <property type="term" value="P:quinate catabolic process"/>
    <property type="evidence" value="ECO:0007669"/>
    <property type="project" value="TreeGrafter"/>
</dbReference>
<dbReference type="NCBIfam" id="TIGR01088">
    <property type="entry name" value="aroQ"/>
    <property type="match status" value="1"/>
</dbReference>
<dbReference type="HAMAP" id="MF_00169">
    <property type="entry name" value="AroQ"/>
    <property type="match status" value="1"/>
</dbReference>
<reference evidence="11 14" key="2">
    <citation type="submission" date="2020-07" db="EMBL/GenBank/DDBJ databases">
        <authorList>
            <person name="Feng H."/>
        </authorList>
    </citation>
    <scope>NUCLEOTIDE SEQUENCE [LARGE SCALE GENOMIC DNA]</scope>
    <source>
        <strain evidence="14">s-12</strain>
        <strain evidence="11">S-12</strain>
    </source>
</reference>
<dbReference type="PANTHER" id="PTHR21272:SF3">
    <property type="entry name" value="CATABOLIC 3-DEHYDROQUINASE"/>
    <property type="match status" value="1"/>
</dbReference>
<keyword evidence="13" id="KW-1185">Reference proteome</keyword>
<dbReference type="RefSeq" id="WP_163239263.1">
    <property type="nucleotide sequence ID" value="NZ_CP082780.1"/>
</dbReference>
<evidence type="ECO:0000256" key="1">
    <source>
        <dbReference type="ARBA" id="ARBA00001864"/>
    </source>
</evidence>
<dbReference type="UniPathway" id="UPA00053">
    <property type="reaction ID" value="UER00086"/>
</dbReference>
<sequence length="159" mass="17301">MKKILLLNGPNLNLLGQREPGVYGHETLKSLEEKVSCFGKKYEVEVTCYQSNDEGALIDQLHRAQSVGIEGVVLNPGALTHYSYALRDAISGINIPVIEVHISNIHARESFRHVSVTAPVTIGQIVGLGITGYELAVLALLDYAKGRECENGETEQASK</sequence>
<evidence type="ECO:0000256" key="6">
    <source>
        <dbReference type="ARBA" id="ARBA00023239"/>
    </source>
</evidence>
<evidence type="ECO:0000313" key="14">
    <source>
        <dbReference type="Proteomes" id="UP000570010"/>
    </source>
</evidence>
<comment type="similarity">
    <text evidence="3 7">Belongs to the type-II 3-dehydroquinase family.</text>
</comment>
<dbReference type="PIRSF" id="PIRSF001399">
    <property type="entry name" value="DHquinase_II"/>
    <property type="match status" value="1"/>
</dbReference>
<comment type="pathway">
    <text evidence="2 7">Metabolic intermediate biosynthesis; chorismate biosynthesis; chorismate from D-erythrose 4-phosphate and phosphoenolpyruvate: step 3/7.</text>
</comment>
<dbReference type="PANTHER" id="PTHR21272">
    <property type="entry name" value="CATABOLIC 3-DEHYDROQUINASE"/>
    <property type="match status" value="1"/>
</dbReference>
<evidence type="ECO:0000313" key="12">
    <source>
        <dbReference type="EMBL" id="NEY80162.1"/>
    </source>
</evidence>
<dbReference type="NCBIfam" id="NF003806">
    <property type="entry name" value="PRK05395.1-3"/>
    <property type="match status" value="1"/>
</dbReference>
<gene>
    <name evidence="7 12" type="primary">aroQ</name>
    <name evidence="12" type="ORF">G4D64_01200</name>
    <name evidence="11" type="ORF">H1Z61_01200</name>
</gene>
<dbReference type="GO" id="GO:0003855">
    <property type="term" value="F:3-dehydroquinate dehydratase activity"/>
    <property type="evidence" value="ECO:0007669"/>
    <property type="project" value="UniProtKB-UniRule"/>
</dbReference>
<proteinExistence type="inferred from homology"/>
<feature type="site" description="Transition state stabilizer" evidence="7 10">
    <location>
        <position position="18"/>
    </location>
</feature>
<feature type="binding site" evidence="7 9">
    <location>
        <position position="112"/>
    </location>
    <ligand>
        <name>substrate</name>
    </ligand>
</feature>
<feature type="active site" description="Proton acceptor" evidence="7 8">
    <location>
        <position position="23"/>
    </location>
</feature>
<dbReference type="Proteomes" id="UP000570010">
    <property type="component" value="Unassembled WGS sequence"/>
</dbReference>
<dbReference type="InterPro" id="IPR001874">
    <property type="entry name" value="DHquinase_II"/>
</dbReference>
<comment type="subunit">
    <text evidence="4 7">Homododecamer.</text>
</comment>
<dbReference type="Proteomes" id="UP000472971">
    <property type="component" value="Unassembled WGS sequence"/>
</dbReference>
<dbReference type="Pfam" id="PF01220">
    <property type="entry name" value="DHquinase_II"/>
    <property type="match status" value="1"/>
</dbReference>
<dbReference type="GO" id="GO:0009073">
    <property type="term" value="P:aromatic amino acid family biosynthetic process"/>
    <property type="evidence" value="ECO:0007669"/>
    <property type="project" value="UniProtKB-KW"/>
</dbReference>
<keyword evidence="7" id="KW-0057">Aromatic amino acid biosynthesis</keyword>
<reference evidence="12 13" key="1">
    <citation type="submission" date="2020-02" db="EMBL/GenBank/DDBJ databases">
        <title>Bacillus aquiflavi sp. nov., isolated from yellow water of strong flavor Chinese baijiu in Yibin region of China.</title>
        <authorList>
            <person name="Xie J."/>
        </authorList>
    </citation>
    <scope>NUCLEOTIDE SEQUENCE [LARGE SCALE GENOMIC DNA]</scope>
    <source>
        <strain evidence="12 13">3H-10</strain>
    </source>
</reference>
<comment type="function">
    <text evidence="7">Catalyzes a trans-dehydration via an enolate intermediate.</text>
</comment>
<evidence type="ECO:0000256" key="4">
    <source>
        <dbReference type="ARBA" id="ARBA00011193"/>
    </source>
</evidence>
<evidence type="ECO:0000256" key="5">
    <source>
        <dbReference type="ARBA" id="ARBA00012060"/>
    </source>
</evidence>
<dbReference type="AlphaFoldDB" id="A0A6B3VT65"/>
<organism evidence="12 13">
    <name type="scientific">Bacillus aquiflavi</name>
    <dbReference type="NCBI Taxonomy" id="2672567"/>
    <lineage>
        <taxon>Bacteria</taxon>
        <taxon>Bacillati</taxon>
        <taxon>Bacillota</taxon>
        <taxon>Bacilli</taxon>
        <taxon>Bacillales</taxon>
        <taxon>Bacillaceae</taxon>
        <taxon>Bacillus</taxon>
    </lineage>
</organism>
<dbReference type="NCBIfam" id="NF003805">
    <property type="entry name" value="PRK05395.1-2"/>
    <property type="match status" value="1"/>
</dbReference>
<evidence type="ECO:0000256" key="2">
    <source>
        <dbReference type="ARBA" id="ARBA00004902"/>
    </source>
</evidence>
<dbReference type="PROSITE" id="PS01029">
    <property type="entry name" value="DEHYDROQUINASE_II"/>
    <property type="match status" value="1"/>
</dbReference>
<dbReference type="InterPro" id="IPR018509">
    <property type="entry name" value="DHquinase_II_CS"/>
</dbReference>
<feature type="binding site" evidence="7 9">
    <location>
        <position position="75"/>
    </location>
    <ligand>
        <name>substrate</name>
    </ligand>
</feature>
<keyword evidence="7" id="KW-0028">Amino-acid biosynthesis</keyword>
<name>A0A6B3VT65_9BACI</name>
<dbReference type="EMBL" id="JACEIO010000002">
    <property type="protein sequence ID" value="MBA4535786.1"/>
    <property type="molecule type" value="Genomic_DNA"/>
</dbReference>
<comment type="catalytic activity">
    <reaction evidence="1 7">
        <text>3-dehydroquinate = 3-dehydroshikimate + H2O</text>
        <dbReference type="Rhea" id="RHEA:21096"/>
        <dbReference type="ChEBI" id="CHEBI:15377"/>
        <dbReference type="ChEBI" id="CHEBI:16630"/>
        <dbReference type="ChEBI" id="CHEBI:32364"/>
        <dbReference type="EC" id="4.2.1.10"/>
    </reaction>
</comment>
<evidence type="ECO:0000256" key="10">
    <source>
        <dbReference type="PIRSR" id="PIRSR001399-3"/>
    </source>
</evidence>
<dbReference type="EMBL" id="JAAIWN010000002">
    <property type="protein sequence ID" value="NEY80162.1"/>
    <property type="molecule type" value="Genomic_DNA"/>
</dbReference>
<keyword evidence="6 7" id="KW-0456">Lyase</keyword>
<evidence type="ECO:0000256" key="9">
    <source>
        <dbReference type="PIRSR" id="PIRSR001399-2"/>
    </source>
</evidence>
<accession>A0A6B3VT65</accession>
<evidence type="ECO:0000313" key="11">
    <source>
        <dbReference type="EMBL" id="MBA4535786.1"/>
    </source>
</evidence>
<protein>
    <recommendedName>
        <fullName evidence="5 7">3-dehydroquinate dehydratase</fullName>
        <shortName evidence="7">3-dehydroquinase</shortName>
        <ecNumber evidence="5 7">4.2.1.10</ecNumber>
    </recommendedName>
    <alternativeName>
        <fullName evidence="7">Type II DHQase</fullName>
    </alternativeName>
</protein>
<comment type="caution">
    <text evidence="12">The sequence shown here is derived from an EMBL/GenBank/DDBJ whole genome shotgun (WGS) entry which is preliminary data.</text>
</comment>
<dbReference type="Gene3D" id="3.40.50.9100">
    <property type="entry name" value="Dehydroquinase, class II"/>
    <property type="match status" value="1"/>
</dbReference>
<evidence type="ECO:0000256" key="8">
    <source>
        <dbReference type="PIRSR" id="PIRSR001399-1"/>
    </source>
</evidence>
<dbReference type="InterPro" id="IPR036441">
    <property type="entry name" value="DHquinase_II_sf"/>
</dbReference>
<dbReference type="GO" id="GO:0008652">
    <property type="term" value="P:amino acid biosynthetic process"/>
    <property type="evidence" value="ECO:0007669"/>
    <property type="project" value="UniProtKB-KW"/>
</dbReference>
<feature type="binding site" evidence="7 9">
    <location>
        <position position="88"/>
    </location>
    <ligand>
        <name>substrate</name>
    </ligand>
</feature>